<accession>A0A4V1KI06</accession>
<dbReference type="RefSeq" id="WP_128769831.1">
    <property type="nucleotide sequence ID" value="NZ_RXOC01000008.1"/>
</dbReference>
<evidence type="ECO:0008006" key="4">
    <source>
        <dbReference type="Google" id="ProtNLM"/>
    </source>
</evidence>
<keyword evidence="1" id="KW-0175">Coiled coil</keyword>
<protein>
    <recommendedName>
        <fullName evidence="4">XRE family transcriptional regulator</fullName>
    </recommendedName>
</protein>
<organism evidence="2 3">
    <name type="scientific">Arcticibacter tournemirensis</name>
    <dbReference type="NCBI Taxonomy" id="699437"/>
    <lineage>
        <taxon>Bacteria</taxon>
        <taxon>Pseudomonadati</taxon>
        <taxon>Bacteroidota</taxon>
        <taxon>Sphingobacteriia</taxon>
        <taxon>Sphingobacteriales</taxon>
        <taxon>Sphingobacteriaceae</taxon>
        <taxon>Arcticibacter</taxon>
    </lineage>
</organism>
<dbReference type="EMBL" id="RXOC01000008">
    <property type="protein sequence ID" value="RXF69022.1"/>
    <property type="molecule type" value="Genomic_DNA"/>
</dbReference>
<dbReference type="AlphaFoldDB" id="A0A4V1KI06"/>
<feature type="coiled-coil region" evidence="1">
    <location>
        <begin position="77"/>
        <end position="111"/>
    </location>
</feature>
<evidence type="ECO:0000313" key="2">
    <source>
        <dbReference type="EMBL" id="RXF69022.1"/>
    </source>
</evidence>
<evidence type="ECO:0000256" key="1">
    <source>
        <dbReference type="SAM" id="Coils"/>
    </source>
</evidence>
<proteinExistence type="predicted"/>
<name>A0A4V1KI06_9SPHI</name>
<reference evidence="2 3" key="1">
    <citation type="submission" date="2018-12" db="EMBL/GenBank/DDBJ databases">
        <title>The Draft Genome Sequence of the Soil Bacterium Pedobacter tournemirensis R1.</title>
        <authorList>
            <person name="He J."/>
        </authorList>
    </citation>
    <scope>NUCLEOTIDE SEQUENCE [LARGE SCALE GENOMIC DNA]</scope>
    <source>
        <strain evidence="2 3">R1</strain>
    </source>
</reference>
<sequence>MELKKIVDQLLKQQNRSLSWLAGEMDKTFDGLKLSLVKESIKYSDLKRMSKILKVPASVLFNEDAPKSVVLEEEVPYAGLKSELASCRELVEALKSQLSDKEKIINLLDNKS</sequence>
<comment type="caution">
    <text evidence="2">The sequence shown here is derived from an EMBL/GenBank/DDBJ whole genome shotgun (WGS) entry which is preliminary data.</text>
</comment>
<gene>
    <name evidence="2" type="ORF">EKH83_12765</name>
</gene>
<dbReference type="Proteomes" id="UP000290848">
    <property type="component" value="Unassembled WGS sequence"/>
</dbReference>
<evidence type="ECO:0000313" key="3">
    <source>
        <dbReference type="Proteomes" id="UP000290848"/>
    </source>
</evidence>